<dbReference type="PROSITE" id="PS51353">
    <property type="entry name" value="ARSC"/>
    <property type="match status" value="1"/>
</dbReference>
<dbReference type="EMBL" id="DXIE01000053">
    <property type="protein sequence ID" value="HIV62995.1"/>
    <property type="molecule type" value="Genomic_DNA"/>
</dbReference>
<evidence type="ECO:0000256" key="1">
    <source>
        <dbReference type="PROSITE-ProRule" id="PRU01282"/>
    </source>
</evidence>
<name>A0A9D1PJP7_9FIRM</name>
<dbReference type="InterPro" id="IPR036249">
    <property type="entry name" value="Thioredoxin-like_sf"/>
</dbReference>
<sequence length="117" mass="13602">MGLFICYEKCSTCKKAQKFLDDNNTLYELRAIKEQNPTAEELKQWHKISGLPLKRFFNTSGQLYRGMELSKKLPEMSEDEQYEILASDGMLVKRPLFIDGDTVLVGFKEAEWSEKLK</sequence>
<comment type="similarity">
    <text evidence="1">Belongs to the ArsC family.</text>
</comment>
<dbReference type="NCBIfam" id="TIGR01617">
    <property type="entry name" value="arsC_related"/>
    <property type="match status" value="1"/>
</dbReference>
<dbReference type="AlphaFoldDB" id="A0A9D1PJP7"/>
<evidence type="ECO:0000313" key="2">
    <source>
        <dbReference type="EMBL" id="HIV62995.1"/>
    </source>
</evidence>
<accession>A0A9D1PJP7</accession>
<dbReference type="InterPro" id="IPR006660">
    <property type="entry name" value="Arsenate_reductase-like"/>
</dbReference>
<evidence type="ECO:0000313" key="3">
    <source>
        <dbReference type="Proteomes" id="UP000886808"/>
    </source>
</evidence>
<dbReference type="PANTHER" id="PTHR30041:SF8">
    <property type="entry name" value="PROTEIN YFFB"/>
    <property type="match status" value="1"/>
</dbReference>
<proteinExistence type="inferred from homology"/>
<dbReference type="Pfam" id="PF03960">
    <property type="entry name" value="ArsC"/>
    <property type="match status" value="1"/>
</dbReference>
<dbReference type="Proteomes" id="UP000886808">
    <property type="component" value="Unassembled WGS sequence"/>
</dbReference>
<gene>
    <name evidence="2" type="ORF">H9746_09205</name>
</gene>
<reference evidence="2" key="1">
    <citation type="journal article" date="2021" name="PeerJ">
        <title>Extensive microbial diversity within the chicken gut microbiome revealed by metagenomics and culture.</title>
        <authorList>
            <person name="Gilroy R."/>
            <person name="Ravi A."/>
            <person name="Getino M."/>
            <person name="Pursley I."/>
            <person name="Horton D.L."/>
            <person name="Alikhan N.F."/>
            <person name="Baker D."/>
            <person name="Gharbi K."/>
            <person name="Hall N."/>
            <person name="Watson M."/>
            <person name="Adriaenssens E.M."/>
            <person name="Foster-Nyarko E."/>
            <person name="Jarju S."/>
            <person name="Secka A."/>
            <person name="Antonio M."/>
            <person name="Oren A."/>
            <person name="Chaudhuri R.R."/>
            <person name="La Ragione R."/>
            <person name="Hildebrand F."/>
            <person name="Pallen M.J."/>
        </authorList>
    </citation>
    <scope>NUCLEOTIDE SEQUENCE</scope>
    <source>
        <strain evidence="2">CHK193-4272</strain>
    </source>
</reference>
<comment type="caution">
    <text evidence="2">The sequence shown here is derived from an EMBL/GenBank/DDBJ whole genome shotgun (WGS) entry which is preliminary data.</text>
</comment>
<protein>
    <submittedName>
        <fullName evidence="2">Arsenate reductase family protein</fullName>
    </submittedName>
</protein>
<organism evidence="2 3">
    <name type="scientific">Candidatus Butyricicoccus avistercoris</name>
    <dbReference type="NCBI Taxonomy" id="2838518"/>
    <lineage>
        <taxon>Bacteria</taxon>
        <taxon>Bacillati</taxon>
        <taxon>Bacillota</taxon>
        <taxon>Clostridia</taxon>
        <taxon>Eubacteriales</taxon>
        <taxon>Butyricicoccaceae</taxon>
        <taxon>Butyricicoccus</taxon>
    </lineage>
</organism>
<dbReference type="PANTHER" id="PTHR30041">
    <property type="entry name" value="ARSENATE REDUCTASE"/>
    <property type="match status" value="1"/>
</dbReference>
<dbReference type="SUPFAM" id="SSF52833">
    <property type="entry name" value="Thioredoxin-like"/>
    <property type="match status" value="1"/>
</dbReference>
<reference evidence="2" key="2">
    <citation type="submission" date="2021-04" db="EMBL/GenBank/DDBJ databases">
        <authorList>
            <person name="Gilroy R."/>
        </authorList>
    </citation>
    <scope>NUCLEOTIDE SEQUENCE</scope>
    <source>
        <strain evidence="2">CHK193-4272</strain>
    </source>
</reference>
<dbReference type="Gene3D" id="3.40.30.10">
    <property type="entry name" value="Glutaredoxin"/>
    <property type="match status" value="1"/>
</dbReference>
<dbReference type="InterPro" id="IPR006504">
    <property type="entry name" value="Tscrpt_reg_Spx/MgsR"/>
</dbReference>
<dbReference type="CDD" id="cd03036">
    <property type="entry name" value="ArsC_like"/>
    <property type="match status" value="1"/>
</dbReference>